<dbReference type="InterPro" id="IPR000383">
    <property type="entry name" value="Xaa-Pro-like_dom"/>
</dbReference>
<gene>
    <name evidence="5" type="ORF">SAMN02799620_04409</name>
</gene>
<dbReference type="InterPro" id="IPR050261">
    <property type="entry name" value="FrsA_esterase"/>
</dbReference>
<feature type="compositionally biased region" description="Low complexity" evidence="3">
    <location>
        <begin position="40"/>
        <end position="60"/>
    </location>
</feature>
<dbReference type="Gene3D" id="3.40.50.1820">
    <property type="entry name" value="alpha/beta hydrolase"/>
    <property type="match status" value="1"/>
</dbReference>
<feature type="compositionally biased region" description="Polar residues" evidence="3">
    <location>
        <begin position="100"/>
        <end position="115"/>
    </location>
</feature>
<evidence type="ECO:0000256" key="2">
    <source>
        <dbReference type="ARBA" id="ARBA00022801"/>
    </source>
</evidence>
<dbReference type="AlphaFoldDB" id="A0A1G4WSD0"/>
<proteinExistence type="inferred from homology"/>
<evidence type="ECO:0000313" key="6">
    <source>
        <dbReference type="Proteomes" id="UP000199707"/>
    </source>
</evidence>
<feature type="region of interest" description="Disordered" evidence="3">
    <location>
        <begin position="40"/>
        <end position="118"/>
    </location>
</feature>
<comment type="similarity">
    <text evidence="1">Belongs to the AB hydrolase superfamily.</text>
</comment>
<dbReference type="Pfam" id="PF02129">
    <property type="entry name" value="Peptidase_S15"/>
    <property type="match status" value="1"/>
</dbReference>
<feature type="compositionally biased region" description="Low complexity" evidence="3">
    <location>
        <begin position="82"/>
        <end position="99"/>
    </location>
</feature>
<dbReference type="InterPro" id="IPR013736">
    <property type="entry name" value="Xaa-Pro_dipept_C"/>
</dbReference>
<dbReference type="PANTHER" id="PTHR22946:SF9">
    <property type="entry name" value="POLYKETIDE TRANSFERASE AF380"/>
    <property type="match status" value="1"/>
</dbReference>
<name>A0A1G4WSD0_9MYCO</name>
<dbReference type="GO" id="GO:0008239">
    <property type="term" value="F:dipeptidyl-peptidase activity"/>
    <property type="evidence" value="ECO:0007669"/>
    <property type="project" value="InterPro"/>
</dbReference>
<evidence type="ECO:0000256" key="1">
    <source>
        <dbReference type="ARBA" id="ARBA00008645"/>
    </source>
</evidence>
<sequence length="794" mass="80457">MTNEVLARGNSSRYIGRIGGLAAALGIGTVLLVGADAVASAQTAPADTAAATSSSTAQTAPTPPTKPKPHAASPRHPKKPGTDPSTSPPADSTSNSPATQSTPDSTTPAQSSTSPVEKVAAVATSTAATAATTTVSKTAATHVKSAAVPATAVTTNPITVNPTLTFNDGIIDGNANATDSRGVTLSYTVVSGPSQGGKIAFTPEGTAGSFAYLPYATVVKSGTETFRELVSETTAFDKNLENVPLLGSLVFEPILDKLYQTKGVNTALAPLIGYAVVVPYTADPSALNATGAPIAYTVKVKSFDGTLISTNFFPASHLGSGSAPTILEGPGLGSAGLTDPYSANGIPSNPGLVPGVAPLRDAGYNVVTWDPRGEFASGGTLQLDNPSFEGKDVSSIIDYVLKLPETADNQRIGMVGGSYGGGIQLVSAAIDPRIDAIVPSIAWNSLNNALYPNAAFKTSWAAILVLSLLEGAARINPTIYGGVLTGSLFGFLTHSAQSLLTSSGPGPLVSAIKVPTLLLQGTADGLFTLQQAVTNEQLLAKDVPVKMVWFCGGHGVCLNPGNADQATLLTQDTLAWLDQYVKQDGSPADAIPTFQWYDQNGDLHSSNVFPSDPAFNGTPVTATGSGGTIPIIPIVGGAGPQTKVLNLGLDALDAALLSIATAAPAKNAINLQVSVPGGTEIVGAPQLSFTYAGLGTSRTVYAQIVDNDTGLVLGNLDTAIPVTLDGQSHTVSIALGTLQDIAYTAAAAGSILTLQLVGSATQYENLTQFGVIHVSGMTLTLPTVGAGVDTSAAV</sequence>
<keyword evidence="5" id="KW-0067">ATP-binding</keyword>
<dbReference type="STRING" id="1502745.SAMN02799620_04409"/>
<evidence type="ECO:0000256" key="3">
    <source>
        <dbReference type="SAM" id="MobiDB-lite"/>
    </source>
</evidence>
<dbReference type="SMART" id="SM00939">
    <property type="entry name" value="PepX_C"/>
    <property type="match status" value="1"/>
</dbReference>
<dbReference type="GO" id="GO:0052689">
    <property type="term" value="F:carboxylic ester hydrolase activity"/>
    <property type="evidence" value="ECO:0007669"/>
    <property type="project" value="UniProtKB-ARBA"/>
</dbReference>
<dbReference type="SUPFAM" id="SSF53474">
    <property type="entry name" value="alpha/beta-Hydrolases"/>
    <property type="match status" value="1"/>
</dbReference>
<organism evidence="5 6">
    <name type="scientific">Mycolicibacterium fluoranthenivorans</name>
    <dbReference type="NCBI Taxonomy" id="258505"/>
    <lineage>
        <taxon>Bacteria</taxon>
        <taxon>Bacillati</taxon>
        <taxon>Actinomycetota</taxon>
        <taxon>Actinomycetes</taxon>
        <taxon>Mycobacteriales</taxon>
        <taxon>Mycobacteriaceae</taxon>
        <taxon>Mycolicibacterium</taxon>
    </lineage>
</organism>
<evidence type="ECO:0000313" key="5">
    <source>
        <dbReference type="EMBL" id="SCX27753.1"/>
    </source>
</evidence>
<feature type="domain" description="Xaa-Pro dipeptidyl-peptidase C-terminal" evidence="4">
    <location>
        <begin position="574"/>
        <end position="789"/>
    </location>
</feature>
<feature type="compositionally biased region" description="Basic residues" evidence="3">
    <location>
        <begin position="67"/>
        <end position="79"/>
    </location>
</feature>
<dbReference type="InterPro" id="IPR029058">
    <property type="entry name" value="AB_hydrolase_fold"/>
</dbReference>
<dbReference type="RefSeq" id="WP_090361118.1">
    <property type="nucleotide sequence ID" value="NZ_FMUB01000009.1"/>
</dbReference>
<protein>
    <submittedName>
        <fullName evidence="5">ABC-2 type transport system ATP-binding protein</fullName>
    </submittedName>
</protein>
<dbReference type="GO" id="GO:0005524">
    <property type="term" value="F:ATP binding"/>
    <property type="evidence" value="ECO:0007669"/>
    <property type="project" value="UniProtKB-KW"/>
</dbReference>
<dbReference type="Proteomes" id="UP000199707">
    <property type="component" value="Unassembled WGS sequence"/>
</dbReference>
<evidence type="ECO:0000259" key="4">
    <source>
        <dbReference type="SMART" id="SM00939"/>
    </source>
</evidence>
<dbReference type="PANTHER" id="PTHR22946">
    <property type="entry name" value="DIENELACTONE HYDROLASE DOMAIN-CONTAINING PROTEIN-RELATED"/>
    <property type="match status" value="1"/>
</dbReference>
<reference evidence="6" key="1">
    <citation type="submission" date="2016-10" db="EMBL/GenBank/DDBJ databases">
        <authorList>
            <person name="Varghese N."/>
            <person name="Submissions S."/>
        </authorList>
    </citation>
    <scope>NUCLEOTIDE SEQUENCE [LARGE SCALE GENOMIC DNA]</scope>
    <source>
        <strain evidence="6">UNC267MFSha1.1M11</strain>
    </source>
</reference>
<keyword evidence="2" id="KW-0378">Hydrolase</keyword>
<keyword evidence="5" id="KW-0547">Nucleotide-binding</keyword>
<accession>A0A1G4WSD0</accession>
<dbReference type="EMBL" id="FMUB01000009">
    <property type="protein sequence ID" value="SCX27753.1"/>
    <property type="molecule type" value="Genomic_DNA"/>
</dbReference>